<dbReference type="SUPFAM" id="SSF46785">
    <property type="entry name" value="Winged helix' DNA-binding domain"/>
    <property type="match status" value="1"/>
</dbReference>
<dbReference type="PROSITE" id="PS50995">
    <property type="entry name" value="HTH_MARR_2"/>
    <property type="match status" value="1"/>
</dbReference>
<dbReference type="SMART" id="SM00347">
    <property type="entry name" value="HTH_MARR"/>
    <property type="match status" value="1"/>
</dbReference>
<dbReference type="EMBL" id="AZFJ01000059">
    <property type="protein sequence ID" value="KRL84700.1"/>
    <property type="molecule type" value="Genomic_DNA"/>
</dbReference>
<dbReference type="PATRIC" id="fig|1423783.4.peg.2065"/>
<evidence type="ECO:0000313" key="5">
    <source>
        <dbReference type="EMBL" id="KRL84700.1"/>
    </source>
</evidence>
<dbReference type="OrthoDB" id="2329008at2"/>
<feature type="domain" description="HTH marR-type" evidence="4">
    <location>
        <begin position="9"/>
        <end position="140"/>
    </location>
</feature>
<protein>
    <recommendedName>
        <fullName evidence="4">HTH marR-type domain-containing protein</fullName>
    </recommendedName>
</protein>
<evidence type="ECO:0000256" key="1">
    <source>
        <dbReference type="ARBA" id="ARBA00023015"/>
    </source>
</evidence>
<evidence type="ECO:0000313" key="6">
    <source>
        <dbReference type="Proteomes" id="UP000051922"/>
    </source>
</evidence>
<dbReference type="InterPro" id="IPR023187">
    <property type="entry name" value="Tscrpt_reg_MarR-type_CS"/>
</dbReference>
<dbReference type="GO" id="GO:0003677">
    <property type="term" value="F:DNA binding"/>
    <property type="evidence" value="ECO:0007669"/>
    <property type="project" value="UniProtKB-KW"/>
</dbReference>
<comment type="caution">
    <text evidence="5">The sequence shown here is derived from an EMBL/GenBank/DDBJ whole genome shotgun (WGS) entry which is preliminary data.</text>
</comment>
<evidence type="ECO:0000256" key="2">
    <source>
        <dbReference type="ARBA" id="ARBA00023125"/>
    </source>
</evidence>
<evidence type="ECO:0000256" key="3">
    <source>
        <dbReference type="ARBA" id="ARBA00023163"/>
    </source>
</evidence>
<dbReference type="Proteomes" id="UP000051922">
    <property type="component" value="Unassembled WGS sequence"/>
</dbReference>
<gene>
    <name evidence="5" type="ORF">FC50_GL002015</name>
</gene>
<name>A0A0R1TTU4_9LACO</name>
<dbReference type="RefSeq" id="WP_054650023.1">
    <property type="nucleotide sequence ID" value="NZ_AZFJ01000059.1"/>
</dbReference>
<dbReference type="PANTHER" id="PTHR42756">
    <property type="entry name" value="TRANSCRIPTIONAL REGULATOR, MARR"/>
    <property type="match status" value="1"/>
</dbReference>
<accession>A0A0R1TTU4</accession>
<dbReference type="Gene3D" id="1.10.10.10">
    <property type="entry name" value="Winged helix-like DNA-binding domain superfamily/Winged helix DNA-binding domain"/>
    <property type="match status" value="1"/>
</dbReference>
<organism evidence="5 6">
    <name type="scientific">Lacticaseibacillus pantheris DSM 15945 = JCM 12539 = NBRC 106106</name>
    <dbReference type="NCBI Taxonomy" id="1423783"/>
    <lineage>
        <taxon>Bacteria</taxon>
        <taxon>Bacillati</taxon>
        <taxon>Bacillota</taxon>
        <taxon>Bacilli</taxon>
        <taxon>Lactobacillales</taxon>
        <taxon>Lactobacillaceae</taxon>
        <taxon>Lacticaseibacillus</taxon>
    </lineage>
</organism>
<dbReference type="STRING" id="1423783.FC50_GL002015"/>
<dbReference type="GO" id="GO:0003700">
    <property type="term" value="F:DNA-binding transcription factor activity"/>
    <property type="evidence" value="ECO:0007669"/>
    <property type="project" value="InterPro"/>
</dbReference>
<reference evidence="5 6" key="1">
    <citation type="journal article" date="2015" name="Genome Announc.">
        <title>Expanding the biotechnology potential of lactobacilli through comparative genomics of 213 strains and associated genera.</title>
        <authorList>
            <person name="Sun Z."/>
            <person name="Harris H.M."/>
            <person name="McCann A."/>
            <person name="Guo C."/>
            <person name="Argimon S."/>
            <person name="Zhang W."/>
            <person name="Yang X."/>
            <person name="Jeffery I.B."/>
            <person name="Cooney J.C."/>
            <person name="Kagawa T.F."/>
            <person name="Liu W."/>
            <person name="Song Y."/>
            <person name="Salvetti E."/>
            <person name="Wrobel A."/>
            <person name="Rasinkangas P."/>
            <person name="Parkhill J."/>
            <person name="Rea M.C."/>
            <person name="O'Sullivan O."/>
            <person name="Ritari J."/>
            <person name="Douillard F.P."/>
            <person name="Paul Ross R."/>
            <person name="Yang R."/>
            <person name="Briner A.E."/>
            <person name="Felis G.E."/>
            <person name="de Vos W.M."/>
            <person name="Barrangou R."/>
            <person name="Klaenhammer T.R."/>
            <person name="Caufield P.W."/>
            <person name="Cui Y."/>
            <person name="Zhang H."/>
            <person name="O'Toole P.W."/>
        </authorList>
    </citation>
    <scope>NUCLEOTIDE SEQUENCE [LARGE SCALE GENOMIC DNA]</scope>
    <source>
        <strain evidence="5 6">DSM 15945</strain>
    </source>
</reference>
<sequence>MDNQQQQENTELFRHLFVAVGQTVMRILERTDQGMTPLQAVALMTVYTHPGKTMTQLASEMGIANAQLTRLIAGMERLDLVARQHNPDNRREVQVMRTAHGDTVAEQNMRDVEQVMDVQLAKLSGTERDELSKHLHAIIATLAKVGIVEQPRDGQ</sequence>
<keyword evidence="2" id="KW-0238">DNA-binding</keyword>
<dbReference type="PANTHER" id="PTHR42756:SF1">
    <property type="entry name" value="TRANSCRIPTIONAL REPRESSOR OF EMRAB OPERON"/>
    <property type="match status" value="1"/>
</dbReference>
<keyword evidence="6" id="KW-1185">Reference proteome</keyword>
<dbReference type="InterPro" id="IPR000835">
    <property type="entry name" value="HTH_MarR-typ"/>
</dbReference>
<dbReference type="AlphaFoldDB" id="A0A0R1TTU4"/>
<proteinExistence type="predicted"/>
<dbReference type="Pfam" id="PF01047">
    <property type="entry name" value="MarR"/>
    <property type="match status" value="1"/>
</dbReference>
<evidence type="ECO:0000259" key="4">
    <source>
        <dbReference type="PROSITE" id="PS50995"/>
    </source>
</evidence>
<keyword evidence="3" id="KW-0804">Transcription</keyword>
<keyword evidence="1" id="KW-0805">Transcription regulation</keyword>
<dbReference type="InterPro" id="IPR036390">
    <property type="entry name" value="WH_DNA-bd_sf"/>
</dbReference>
<dbReference type="PROSITE" id="PS01117">
    <property type="entry name" value="HTH_MARR_1"/>
    <property type="match status" value="1"/>
</dbReference>
<dbReference type="InterPro" id="IPR036388">
    <property type="entry name" value="WH-like_DNA-bd_sf"/>
</dbReference>